<gene>
    <name evidence="2" type="ORF">ZOSMA_179G00360</name>
</gene>
<dbReference type="InterPro" id="IPR015943">
    <property type="entry name" value="WD40/YVTN_repeat-like_dom_sf"/>
</dbReference>
<dbReference type="AlphaFoldDB" id="A0A0K9PRP2"/>
<dbReference type="SUPFAM" id="SSF50978">
    <property type="entry name" value="WD40 repeat-like"/>
    <property type="match status" value="1"/>
</dbReference>
<dbReference type="SUPFAM" id="SSF81383">
    <property type="entry name" value="F-box domain"/>
    <property type="match status" value="1"/>
</dbReference>
<dbReference type="Proteomes" id="UP000036987">
    <property type="component" value="Unassembled WGS sequence"/>
</dbReference>
<dbReference type="OrthoDB" id="760263at2759"/>
<evidence type="ECO:0000256" key="1">
    <source>
        <dbReference type="SAM" id="MobiDB-lite"/>
    </source>
</evidence>
<dbReference type="InterPro" id="IPR036322">
    <property type="entry name" value="WD40_repeat_dom_sf"/>
</dbReference>
<feature type="region of interest" description="Disordered" evidence="1">
    <location>
        <begin position="1"/>
        <end position="31"/>
    </location>
</feature>
<name>A0A0K9PRP2_ZOSMR</name>
<comment type="caution">
    <text evidence="2">The sequence shown here is derived from an EMBL/GenBank/DDBJ whole genome shotgun (WGS) entry which is preliminary data.</text>
</comment>
<organism evidence="2 3">
    <name type="scientific">Zostera marina</name>
    <name type="common">Eelgrass</name>
    <dbReference type="NCBI Taxonomy" id="29655"/>
    <lineage>
        <taxon>Eukaryota</taxon>
        <taxon>Viridiplantae</taxon>
        <taxon>Streptophyta</taxon>
        <taxon>Embryophyta</taxon>
        <taxon>Tracheophyta</taxon>
        <taxon>Spermatophyta</taxon>
        <taxon>Magnoliopsida</taxon>
        <taxon>Liliopsida</taxon>
        <taxon>Zosteraceae</taxon>
        <taxon>Zostera</taxon>
    </lineage>
</organism>
<reference evidence="3" key="1">
    <citation type="journal article" date="2016" name="Nature">
        <title>The genome of the seagrass Zostera marina reveals angiosperm adaptation to the sea.</title>
        <authorList>
            <person name="Olsen J.L."/>
            <person name="Rouze P."/>
            <person name="Verhelst B."/>
            <person name="Lin Y.-C."/>
            <person name="Bayer T."/>
            <person name="Collen J."/>
            <person name="Dattolo E."/>
            <person name="De Paoli E."/>
            <person name="Dittami S."/>
            <person name="Maumus F."/>
            <person name="Michel G."/>
            <person name="Kersting A."/>
            <person name="Lauritano C."/>
            <person name="Lohaus R."/>
            <person name="Toepel M."/>
            <person name="Tonon T."/>
            <person name="Vanneste K."/>
            <person name="Amirebrahimi M."/>
            <person name="Brakel J."/>
            <person name="Bostroem C."/>
            <person name="Chovatia M."/>
            <person name="Grimwood J."/>
            <person name="Jenkins J.W."/>
            <person name="Jueterbock A."/>
            <person name="Mraz A."/>
            <person name="Stam W.T."/>
            <person name="Tice H."/>
            <person name="Bornberg-Bauer E."/>
            <person name="Green P.J."/>
            <person name="Pearson G.A."/>
            <person name="Procaccini G."/>
            <person name="Duarte C.M."/>
            <person name="Schmutz J."/>
            <person name="Reusch T.B.H."/>
            <person name="Van de Peer Y."/>
        </authorList>
    </citation>
    <scope>NUCLEOTIDE SEQUENCE [LARGE SCALE GENOMIC DNA]</scope>
    <source>
        <strain evidence="3">cv. Finnish</strain>
    </source>
</reference>
<dbReference type="InterPro" id="IPR036047">
    <property type="entry name" value="F-box-like_dom_sf"/>
</dbReference>
<accession>A0A0K9PRP2</accession>
<evidence type="ECO:0000313" key="3">
    <source>
        <dbReference type="Proteomes" id="UP000036987"/>
    </source>
</evidence>
<feature type="compositionally biased region" description="Low complexity" evidence="1">
    <location>
        <begin position="1"/>
        <end position="12"/>
    </location>
</feature>
<proteinExistence type="predicted"/>
<dbReference type="Gene3D" id="2.130.10.10">
    <property type="entry name" value="YVTN repeat-like/Quinoprotein amine dehydrogenase"/>
    <property type="match status" value="1"/>
</dbReference>
<sequence>MSSSSSSEYSQSCRLEGEPLSSRQRSEDGDGVWPEHFVESVAIRLANEAAKLDGKLASAQALTNLFQVCSTWRRASQSELLWQTLSHDIWFVDALRRPTWEEEYSYWHRTAVNFRTGNSKHREINIHDSPENNRLACRRLTVSDHYLASGYVDGSVRLFELPSSRHIATFHPDLNRAHLGLFSRSISGLFLEASTLVFASQAGDIEVASTDEDVDDRGISRLARVGNLVEDGVLVDFTGKGSYWVGLFSGVPDRSFRVWSFNEDEVALLFVGGNLMNPNAVIGWRMLTDFPSVVGRVRVVEDRSYQDGVVAVVGCSSSFIQTAEVSGEGMTLEEHSLGGMVAVGSVDLCEGNLMVVESMTGLAKVHQLRTMEEVCRFSTGGAVHGGSIAGGLNWGYVVVCRGNRIKVWDVRTGINSDRL</sequence>
<keyword evidence="3" id="KW-1185">Reference proteome</keyword>
<dbReference type="PANTHER" id="PTHR19855:SF31">
    <property type="entry name" value="TRANSCRIPTIONAL REGULATOR STERILE APETALA"/>
    <property type="match status" value="1"/>
</dbReference>
<dbReference type="PANTHER" id="PTHR19855">
    <property type="entry name" value="WD40 REPEAT PROTEIN 12, 37"/>
    <property type="match status" value="1"/>
</dbReference>
<protein>
    <submittedName>
        <fullName evidence="2">Putative Transcriptional regulator STERILE APETALA</fullName>
    </submittedName>
</protein>
<dbReference type="STRING" id="29655.A0A0K9PRP2"/>
<dbReference type="OMA" id="WRIMVID"/>
<evidence type="ECO:0000313" key="2">
    <source>
        <dbReference type="EMBL" id="KMZ71609.1"/>
    </source>
</evidence>
<dbReference type="EMBL" id="LFYR01000670">
    <property type="protein sequence ID" value="KMZ71609.1"/>
    <property type="molecule type" value="Genomic_DNA"/>
</dbReference>